<feature type="domain" description="PDZ" evidence="11">
    <location>
        <begin position="274"/>
        <end position="365"/>
    </location>
</feature>
<keyword evidence="6" id="KW-0574">Periplasm</keyword>
<dbReference type="Gene3D" id="2.40.10.120">
    <property type="match status" value="1"/>
</dbReference>
<protein>
    <submittedName>
        <fullName evidence="12">Serine protease DegQ</fullName>
    </submittedName>
</protein>
<dbReference type="SUPFAM" id="SSF50494">
    <property type="entry name" value="Trypsin-like serine proteases"/>
    <property type="match status" value="1"/>
</dbReference>
<sequence>MPHAPARTTVISFRLRSAALGALLTLAAIGLFAVASHLLRPAHAALPAVVDGQPLPSLAPMLEQVTPAVVNIHSKTVVRVRNPMAEDPFFRHFFGLPMVPQERVQQSLGSGVIVNAREGLVLTNNHVIEGADDISVTLADGRTVTAEFVGSDPDTDVGVLRIPADDLAELPLARGEALRVGDFVVAVGNPFGLGQTVTSGIVSALGRSGLQGLAYQNFIQTDASINPGNSGGALVNLRGELVGINTAIFSPSGGNVGIGFAIPAELANEIMRQLLDTGRVQRGSLGIETQAITPQLAAMLDVEGARGAVVTRVRPGSPAAEAGLQPGDVITAIAQQPVDSPQTLHNREGLLPVGEPVTLEYLRAGRSQRIELRLKARLSQLLGSALDPRLDGAEFAALSERLRQQGVAGIQVERVAAGSRAERNGLAAGDLVTGINRIRIDSLDTFGEVIEAQPQQLVLSVVRGRRSGVVVME</sequence>
<proteinExistence type="inferred from homology"/>
<dbReference type="PRINTS" id="PR00834">
    <property type="entry name" value="PROTEASES2C"/>
</dbReference>
<evidence type="ECO:0000256" key="5">
    <source>
        <dbReference type="ARBA" id="ARBA00022737"/>
    </source>
</evidence>
<evidence type="ECO:0000256" key="7">
    <source>
        <dbReference type="ARBA" id="ARBA00022801"/>
    </source>
</evidence>
<keyword evidence="8" id="KW-0720">Serine protease</keyword>
<feature type="binding site" evidence="10">
    <location>
        <position position="156"/>
    </location>
    <ligand>
        <name>substrate</name>
    </ligand>
</feature>
<keyword evidence="3 12" id="KW-0645">Protease</keyword>
<dbReference type="InterPro" id="IPR009003">
    <property type="entry name" value="Peptidase_S1_PA"/>
</dbReference>
<dbReference type="PANTHER" id="PTHR22939:SF129">
    <property type="entry name" value="SERINE PROTEASE HTRA2, MITOCHONDRIAL"/>
    <property type="match status" value="1"/>
</dbReference>
<evidence type="ECO:0000256" key="6">
    <source>
        <dbReference type="ARBA" id="ARBA00022764"/>
    </source>
</evidence>
<dbReference type="NCBIfam" id="TIGR02037">
    <property type="entry name" value="degP_htrA_DO"/>
    <property type="match status" value="1"/>
</dbReference>
<dbReference type="OrthoDB" id="9758917at2"/>
<organism evidence="12 13">
    <name type="scientific">Aquimonas voraii</name>
    <dbReference type="NCBI Taxonomy" id="265719"/>
    <lineage>
        <taxon>Bacteria</taxon>
        <taxon>Pseudomonadati</taxon>
        <taxon>Pseudomonadota</taxon>
        <taxon>Gammaproteobacteria</taxon>
        <taxon>Lysobacterales</taxon>
        <taxon>Lysobacteraceae</taxon>
        <taxon>Aquimonas</taxon>
    </lineage>
</organism>
<dbReference type="Pfam" id="PF13365">
    <property type="entry name" value="Trypsin_2"/>
    <property type="match status" value="1"/>
</dbReference>
<feature type="binding site" evidence="10">
    <location>
        <position position="126"/>
    </location>
    <ligand>
        <name>substrate</name>
    </ligand>
</feature>
<feature type="binding site" evidence="10">
    <location>
        <begin position="228"/>
        <end position="230"/>
    </location>
    <ligand>
        <name>substrate</name>
    </ligand>
</feature>
<dbReference type="EMBL" id="FNAG01000013">
    <property type="protein sequence ID" value="SDD99336.1"/>
    <property type="molecule type" value="Genomic_DNA"/>
</dbReference>
<name>A0A1G6ZC78_9GAMM</name>
<feature type="active site" description="Charge relay system" evidence="9">
    <location>
        <position position="230"/>
    </location>
</feature>
<dbReference type="SMART" id="SM00228">
    <property type="entry name" value="PDZ"/>
    <property type="match status" value="2"/>
</dbReference>
<dbReference type="GO" id="GO:0006515">
    <property type="term" value="P:protein quality control for misfolded or incompletely synthesized proteins"/>
    <property type="evidence" value="ECO:0007669"/>
    <property type="project" value="TreeGrafter"/>
</dbReference>
<dbReference type="PROSITE" id="PS50106">
    <property type="entry name" value="PDZ"/>
    <property type="match status" value="2"/>
</dbReference>
<evidence type="ECO:0000259" key="11">
    <source>
        <dbReference type="PROSITE" id="PS50106"/>
    </source>
</evidence>
<dbReference type="InterPro" id="IPR001478">
    <property type="entry name" value="PDZ"/>
</dbReference>
<dbReference type="STRING" id="265719.SAMN04488509_11311"/>
<dbReference type="FunFam" id="2.40.10.10:FF:000001">
    <property type="entry name" value="Periplasmic serine protease DegS"/>
    <property type="match status" value="1"/>
</dbReference>
<feature type="active site" description="Charge relay system" evidence="9">
    <location>
        <position position="126"/>
    </location>
</feature>
<dbReference type="Gene3D" id="2.30.42.10">
    <property type="match status" value="2"/>
</dbReference>
<dbReference type="InterPro" id="IPR041489">
    <property type="entry name" value="PDZ_6"/>
</dbReference>
<dbReference type="InterPro" id="IPR001940">
    <property type="entry name" value="Peptidase_S1C"/>
</dbReference>
<evidence type="ECO:0000256" key="10">
    <source>
        <dbReference type="PIRSR" id="PIRSR611782-2"/>
    </source>
</evidence>
<evidence type="ECO:0000313" key="12">
    <source>
        <dbReference type="EMBL" id="SDD99336.1"/>
    </source>
</evidence>
<accession>A0A1G6ZC78</accession>
<gene>
    <name evidence="12" type="ORF">SAMN04488509_11311</name>
</gene>
<keyword evidence="13" id="KW-1185">Reference proteome</keyword>
<feature type="active site" description="Charge relay system" evidence="9">
    <location>
        <position position="156"/>
    </location>
</feature>
<dbReference type="GO" id="GO:0042597">
    <property type="term" value="C:periplasmic space"/>
    <property type="evidence" value="ECO:0007669"/>
    <property type="project" value="UniProtKB-SubCell"/>
</dbReference>
<dbReference type="Proteomes" id="UP000199603">
    <property type="component" value="Unassembled WGS sequence"/>
</dbReference>
<dbReference type="InterPro" id="IPR011782">
    <property type="entry name" value="Pept_S1C_Do"/>
</dbReference>
<evidence type="ECO:0000256" key="8">
    <source>
        <dbReference type="ARBA" id="ARBA00022825"/>
    </source>
</evidence>
<dbReference type="Pfam" id="PF17820">
    <property type="entry name" value="PDZ_6"/>
    <property type="match status" value="1"/>
</dbReference>
<keyword evidence="7" id="KW-0378">Hydrolase</keyword>
<evidence type="ECO:0000256" key="2">
    <source>
        <dbReference type="ARBA" id="ARBA00010541"/>
    </source>
</evidence>
<dbReference type="Pfam" id="PF13180">
    <property type="entry name" value="PDZ_2"/>
    <property type="match status" value="1"/>
</dbReference>
<dbReference type="PANTHER" id="PTHR22939">
    <property type="entry name" value="SERINE PROTEASE FAMILY S1C HTRA-RELATED"/>
    <property type="match status" value="1"/>
</dbReference>
<keyword evidence="4" id="KW-0732">Signal</keyword>
<comment type="subcellular location">
    <subcellularLocation>
        <location evidence="1">Periplasm</location>
    </subcellularLocation>
</comment>
<keyword evidence="5" id="KW-0677">Repeat</keyword>
<dbReference type="AlphaFoldDB" id="A0A1G6ZC78"/>
<dbReference type="InterPro" id="IPR036034">
    <property type="entry name" value="PDZ_sf"/>
</dbReference>
<comment type="similarity">
    <text evidence="2">Belongs to the peptidase S1C family.</text>
</comment>
<reference evidence="12 13" key="1">
    <citation type="submission" date="2016-10" db="EMBL/GenBank/DDBJ databases">
        <authorList>
            <person name="de Groot N.N."/>
        </authorList>
    </citation>
    <scope>NUCLEOTIDE SEQUENCE [LARGE SCALE GENOMIC DNA]</scope>
    <source>
        <strain evidence="12 13">DSM 16957</strain>
    </source>
</reference>
<evidence type="ECO:0000256" key="3">
    <source>
        <dbReference type="ARBA" id="ARBA00022670"/>
    </source>
</evidence>
<dbReference type="GO" id="GO:0004252">
    <property type="term" value="F:serine-type endopeptidase activity"/>
    <property type="evidence" value="ECO:0007669"/>
    <property type="project" value="InterPro"/>
</dbReference>
<dbReference type="RefSeq" id="WP_091244726.1">
    <property type="nucleotide sequence ID" value="NZ_FNAG01000013.1"/>
</dbReference>
<evidence type="ECO:0000256" key="9">
    <source>
        <dbReference type="PIRSR" id="PIRSR611782-1"/>
    </source>
</evidence>
<evidence type="ECO:0000256" key="1">
    <source>
        <dbReference type="ARBA" id="ARBA00004418"/>
    </source>
</evidence>
<dbReference type="SUPFAM" id="SSF50156">
    <property type="entry name" value="PDZ domain-like"/>
    <property type="match status" value="2"/>
</dbReference>
<evidence type="ECO:0000256" key="4">
    <source>
        <dbReference type="ARBA" id="ARBA00022729"/>
    </source>
</evidence>
<evidence type="ECO:0000313" key="13">
    <source>
        <dbReference type="Proteomes" id="UP000199603"/>
    </source>
</evidence>
<feature type="domain" description="PDZ" evidence="11">
    <location>
        <begin position="369"/>
        <end position="465"/>
    </location>
</feature>